<feature type="domain" description="Major facilitator superfamily (MFS) profile" evidence="9">
    <location>
        <begin position="7"/>
        <end position="416"/>
    </location>
</feature>
<feature type="transmembrane region" description="Helical" evidence="8">
    <location>
        <begin position="299"/>
        <end position="319"/>
    </location>
</feature>
<name>A0ABT8NEN2_9BACL</name>
<dbReference type="Proteomes" id="UP001172142">
    <property type="component" value="Unassembled WGS sequence"/>
</dbReference>
<feature type="transmembrane region" description="Helical" evidence="8">
    <location>
        <begin position="145"/>
        <end position="171"/>
    </location>
</feature>
<evidence type="ECO:0000313" key="11">
    <source>
        <dbReference type="Proteomes" id="UP001172142"/>
    </source>
</evidence>
<keyword evidence="3" id="KW-1003">Cell membrane</keyword>
<feature type="transmembrane region" description="Helical" evidence="8">
    <location>
        <begin position="44"/>
        <end position="68"/>
    </location>
</feature>
<feature type="transmembrane region" description="Helical" evidence="8">
    <location>
        <begin position="392"/>
        <end position="412"/>
    </location>
</feature>
<feature type="compositionally biased region" description="Basic and acidic residues" evidence="7">
    <location>
        <begin position="434"/>
        <end position="453"/>
    </location>
</feature>
<feature type="transmembrane region" description="Helical" evidence="8">
    <location>
        <begin position="269"/>
        <end position="292"/>
    </location>
</feature>
<dbReference type="InterPro" id="IPR005829">
    <property type="entry name" value="Sugar_transporter_CS"/>
</dbReference>
<keyword evidence="2" id="KW-0813">Transport</keyword>
<evidence type="ECO:0000259" key="9">
    <source>
        <dbReference type="PROSITE" id="PS50850"/>
    </source>
</evidence>
<dbReference type="InterPro" id="IPR011701">
    <property type="entry name" value="MFS"/>
</dbReference>
<evidence type="ECO:0000256" key="7">
    <source>
        <dbReference type="SAM" id="MobiDB-lite"/>
    </source>
</evidence>
<evidence type="ECO:0000256" key="3">
    <source>
        <dbReference type="ARBA" id="ARBA00022475"/>
    </source>
</evidence>
<dbReference type="PANTHER" id="PTHR43045">
    <property type="entry name" value="SHIKIMATE TRANSPORTER"/>
    <property type="match status" value="1"/>
</dbReference>
<protein>
    <submittedName>
        <fullName evidence="10">MFS transporter</fullName>
    </submittedName>
</protein>
<evidence type="ECO:0000256" key="8">
    <source>
        <dbReference type="SAM" id="Phobius"/>
    </source>
</evidence>
<evidence type="ECO:0000256" key="4">
    <source>
        <dbReference type="ARBA" id="ARBA00022692"/>
    </source>
</evidence>
<sequence length="453" mass="49338">MKKNKRVLLASLSGSVIEWYDFYLYGTATGLVFTTLFFSNQDPAISVLLAFATFGIGYAARPVGSLIFGHYGDRIGRKAALMLTLIGMGGSSFLIGLLPTYGQIGLLAPILLVFLRLIQGISLGGEWGGAVLLATESAPKGKRGLFGSIPQLGVPLGLVAGSFSLTFIAYLTTDAQFLAWGWRIPFLFSAVLIVLALWIRGGVPETDAFQKQKDSGEIAKVPIAETFRYHRKSLFHVIGLKLGDGFFNVFLMSFVLVYATTYLDYSNEVALTALTIGCATMIITIPAIGYISDFIGRKIIYTTGLVLMFILAVPYFFLIEQSAAWLYYMQAGMLGVIWASIFATQGTLFSELFPAKVRYTGLSFGYQMAAAIVGFGPMLWAVMGDNYGSSPWVFGGFMMAGLAVSLVLSLFVPDTHKVSKYESDGIPASEQAEDSPHYDTEQQKVKKEKPLET</sequence>
<dbReference type="PANTHER" id="PTHR43045:SF1">
    <property type="entry name" value="SHIKIMATE TRANSPORTER"/>
    <property type="match status" value="1"/>
</dbReference>
<keyword evidence="11" id="KW-1185">Reference proteome</keyword>
<reference evidence="10 11" key="1">
    <citation type="submission" date="2023-07" db="EMBL/GenBank/DDBJ databases">
        <title>Novel species in genus Planococcus.</title>
        <authorList>
            <person name="Ning S."/>
        </authorList>
    </citation>
    <scope>NUCLEOTIDE SEQUENCE [LARGE SCALE GENOMIC DNA]</scope>
    <source>
        <strain evidence="10 11">N017</strain>
    </source>
</reference>
<dbReference type="RefSeq" id="WP_301856917.1">
    <property type="nucleotide sequence ID" value="NZ_JAUJWU010000003.1"/>
</dbReference>
<dbReference type="Gene3D" id="1.20.1250.20">
    <property type="entry name" value="MFS general substrate transporter like domains"/>
    <property type="match status" value="2"/>
</dbReference>
<keyword evidence="5 8" id="KW-1133">Transmembrane helix</keyword>
<keyword evidence="4 8" id="KW-0812">Transmembrane</keyword>
<keyword evidence="6 8" id="KW-0472">Membrane</keyword>
<feature type="transmembrane region" description="Helical" evidence="8">
    <location>
        <begin position="325"/>
        <end position="349"/>
    </location>
</feature>
<evidence type="ECO:0000256" key="6">
    <source>
        <dbReference type="ARBA" id="ARBA00023136"/>
    </source>
</evidence>
<dbReference type="InterPro" id="IPR020846">
    <property type="entry name" value="MFS_dom"/>
</dbReference>
<gene>
    <name evidence="10" type="ORF">QWY13_12690</name>
</gene>
<feature type="transmembrane region" description="Helical" evidence="8">
    <location>
        <begin position="361"/>
        <end position="380"/>
    </location>
</feature>
<dbReference type="SUPFAM" id="SSF103473">
    <property type="entry name" value="MFS general substrate transporter"/>
    <property type="match status" value="1"/>
</dbReference>
<evidence type="ECO:0000313" key="10">
    <source>
        <dbReference type="EMBL" id="MDN7246345.1"/>
    </source>
</evidence>
<evidence type="ECO:0000256" key="2">
    <source>
        <dbReference type="ARBA" id="ARBA00022448"/>
    </source>
</evidence>
<evidence type="ECO:0000256" key="1">
    <source>
        <dbReference type="ARBA" id="ARBA00004651"/>
    </source>
</evidence>
<feature type="transmembrane region" description="Helical" evidence="8">
    <location>
        <begin position="177"/>
        <end position="199"/>
    </location>
</feature>
<dbReference type="PROSITE" id="PS00216">
    <property type="entry name" value="SUGAR_TRANSPORT_1"/>
    <property type="match status" value="1"/>
</dbReference>
<comment type="caution">
    <text evidence="10">The sequence shown here is derived from an EMBL/GenBank/DDBJ whole genome shotgun (WGS) entry which is preliminary data.</text>
</comment>
<dbReference type="Pfam" id="PF07690">
    <property type="entry name" value="MFS_1"/>
    <property type="match status" value="1"/>
</dbReference>
<dbReference type="InterPro" id="IPR036259">
    <property type="entry name" value="MFS_trans_sf"/>
</dbReference>
<dbReference type="EMBL" id="JAUJWU010000003">
    <property type="protein sequence ID" value="MDN7246345.1"/>
    <property type="molecule type" value="Genomic_DNA"/>
</dbReference>
<dbReference type="PROSITE" id="PS00217">
    <property type="entry name" value="SUGAR_TRANSPORT_2"/>
    <property type="match status" value="1"/>
</dbReference>
<feature type="region of interest" description="Disordered" evidence="7">
    <location>
        <begin position="420"/>
        <end position="453"/>
    </location>
</feature>
<dbReference type="PROSITE" id="PS50850">
    <property type="entry name" value="MFS"/>
    <property type="match status" value="1"/>
</dbReference>
<dbReference type="CDD" id="cd17369">
    <property type="entry name" value="MFS_ShiA_like"/>
    <property type="match status" value="1"/>
</dbReference>
<comment type="subcellular location">
    <subcellularLocation>
        <location evidence="1">Cell membrane</location>
        <topology evidence="1">Multi-pass membrane protein</topology>
    </subcellularLocation>
</comment>
<organism evidence="10 11">
    <name type="scientific">Planococcus shenhongbingii</name>
    <dbReference type="NCBI Taxonomy" id="3058398"/>
    <lineage>
        <taxon>Bacteria</taxon>
        <taxon>Bacillati</taxon>
        <taxon>Bacillota</taxon>
        <taxon>Bacilli</taxon>
        <taxon>Bacillales</taxon>
        <taxon>Caryophanaceae</taxon>
        <taxon>Planococcus</taxon>
    </lineage>
</organism>
<accession>A0ABT8NEN2</accession>
<feature type="transmembrane region" description="Helical" evidence="8">
    <location>
        <begin position="80"/>
        <end position="101"/>
    </location>
</feature>
<proteinExistence type="predicted"/>
<feature type="transmembrane region" description="Helical" evidence="8">
    <location>
        <begin position="107"/>
        <end position="133"/>
    </location>
</feature>
<feature type="transmembrane region" description="Helical" evidence="8">
    <location>
        <begin position="245"/>
        <end position="263"/>
    </location>
</feature>
<evidence type="ECO:0000256" key="5">
    <source>
        <dbReference type="ARBA" id="ARBA00022989"/>
    </source>
</evidence>